<dbReference type="VEuPathDB" id="TriTrypDB:TCDM_10381"/>
<evidence type="ECO:0000259" key="9">
    <source>
        <dbReference type="PROSITE" id="PS50067"/>
    </source>
</evidence>
<dbReference type="VEuPathDB" id="TriTrypDB:TcCL_ESM00724"/>
<feature type="region of interest" description="Disordered" evidence="8">
    <location>
        <begin position="1610"/>
        <end position="1669"/>
    </location>
</feature>
<feature type="compositionally biased region" description="Polar residues" evidence="8">
    <location>
        <begin position="1"/>
        <end position="10"/>
    </location>
</feature>
<evidence type="ECO:0000256" key="8">
    <source>
        <dbReference type="SAM" id="MobiDB-lite"/>
    </source>
</evidence>
<evidence type="ECO:0000256" key="4">
    <source>
        <dbReference type="ARBA" id="ARBA00022840"/>
    </source>
</evidence>
<sequence length="1669" mass="189676">MTPCGNTPTDGSPRPLDTLSTGSDLTKHGQKSLFSATRVYVRIRPFSERELQESGGHPPTTVKLAPDGGQITILDPSNNYEPRLTYAFEHCFDSTAAVEGGDQEFVYQRVGLFVLRNVIDGYNGCIFAYGQTGSGKTHTMIGPPLLAACEAQYEGREASVMARTPPAAKNKWSPCKTPSRPEKSMMISETQGGSDMTCVADTNTLSMEGLIPRLARDIFNSLRLKHKLNGSHSFRVEFEYYEIYNEKVFDLMAGESNGTKTELHLRHQPTCGAYVEGLVRKHVVEEKELLQWIRRGSAERHTACTKVNDRSSRSHAIVSLHIAQMTLDEDDNSSRVSSKLNLVDLAGSERTGASGVEGKLFKEATKINLSLTALGRVIDALADLSSGKQGVFCPYRDSNLTWLLMDSLGGNSKTSMVATISPSATHYQETCQTLRYASRAKQIVTRAIINEDPQVRQIKALTAEVSRLQRLLRERPQVGHSNEEVEQLQDRVLQLEQDVADRDFTIDELRSQLLEKNVAEMKKLADENSRLQHEAKDLRRAKLTVLRLQNELQEATEEKERLRAQLAALEKEKQEQVASRLIIHPDKSPTKAAAGSKRSDLELQLGNDTLQTLKRLGIDSENGNYASLVDAITRCAADATEKYDAMLQKNTILIDSHSWSLRENLKQLERKEWEVLTAIGNKLLASFERACAKSEKMQEEKIKESSMPLVMPRGMQDKGQTRQNLRELSNAYATVNGMKEQLRIEKERAANSERQRDCLQQQLERLATERDGLWRSCEKQKKETQWLQTREKDLNEKLTATEATLLQAKNNAELLQRNYTGIFEALALLMEEGFEAYRCLFTEEADERCSLVDSRHASRLHHERRLLDGKMDEMREEHKNAVAKAAAHARSLQENMDLLRNGISKQERDLVEFAAHMASALTAQSELRLALFHEKLHLLTDFSERYAATLHKSHSKLWDKIARVEHDAETRIGDARSLLEEEIVHFNEKLQQKEEEVRRVKELHEVEMRAQQAAKRLEMETWNCQTRQYLETVEQHLNGALKFNEDKFNMLLEKIHNNYETHVQQLFNQLEETAGTVRDLQAEINAMKHQHLQEMCMEKEQHQSELKLMQLLLQKKDDEAYETQRQLQLTYNEKEKELQGIINTTKNTRDEAHKNLTQSIQLLQAMQRLLEANSSHYNEHIDGKWSIVSNAMESLKAEHSALVANMVRRAAETQRSHGEKLSSLQQEHELTVTKLRREVNISRAVLQQQREDEKKEAAALRTAHSEQLSFFIRKSCMLFAEHAAERQSIAQQEEAARVEMAVALRQMTMRSLHCEELHRELVGSHAAFAAHCTAEHAAWVQAACEVLSSVGVATRRRMGEWREKHVFDCLRLEEKLREILVVWEAGESTMLHAFGDSLLLCAKEIGVITHEANVATKALLFEMDSPMERKLPPISNPVMTMMIFLVQYKQCAYEEFAVHRASVEDVRQTLSVGIATETLRREYEVTITALEEHFYQEICALQKENAELKVKLSNLRENLEFQASLDQLEEEISLRNAKQDTQRHTDGPHAGMYGGNEKANAATFRHANTRLGGYFSSFFHLSGTGGNDAAMKGTRIMEISANDDNEYEREALPPLHTPPPTARRSPVPIDASHSSLAASPATRVNQVPRFSKKPKRADDFLWTMENSQR</sequence>
<dbReference type="GO" id="GO:0003777">
    <property type="term" value="F:microtubule motor activity"/>
    <property type="evidence" value="ECO:0007669"/>
    <property type="project" value="InterPro"/>
</dbReference>
<dbReference type="InterPro" id="IPR036961">
    <property type="entry name" value="Kinesin_motor_dom_sf"/>
</dbReference>
<dbReference type="SMART" id="SM00129">
    <property type="entry name" value="KISc"/>
    <property type="match status" value="1"/>
</dbReference>
<dbReference type="Gene3D" id="1.10.287.1490">
    <property type="match status" value="1"/>
</dbReference>
<accession>A0A2V2XMB1</accession>
<comment type="subcellular location">
    <subcellularLocation>
        <location evidence="1">Cytoplasm</location>
    </subcellularLocation>
</comment>
<evidence type="ECO:0000256" key="6">
    <source>
        <dbReference type="PROSITE-ProRule" id="PRU00283"/>
    </source>
</evidence>
<dbReference type="PANTHER" id="PTHR47969">
    <property type="entry name" value="CHROMOSOME-ASSOCIATED KINESIN KIF4A-RELATED"/>
    <property type="match status" value="1"/>
</dbReference>
<dbReference type="VEuPathDB" id="TriTrypDB:TcG_01158"/>
<dbReference type="VEuPathDB" id="TriTrypDB:C3747_2g260"/>
<gene>
    <name evidence="10" type="ORF">C3747_2g260</name>
</gene>
<protein>
    <submittedName>
        <fullName evidence="10">Putative kinesin</fullName>
    </submittedName>
</protein>
<evidence type="ECO:0000313" key="11">
    <source>
        <dbReference type="Proteomes" id="UP000246078"/>
    </source>
</evidence>
<dbReference type="GO" id="GO:0005737">
    <property type="term" value="C:cytoplasm"/>
    <property type="evidence" value="ECO:0007669"/>
    <property type="project" value="UniProtKB-SubCell"/>
</dbReference>
<dbReference type="FunFam" id="3.40.850.10:FF:000135">
    <property type="entry name" value="Putative kinesin"/>
    <property type="match status" value="1"/>
</dbReference>
<dbReference type="VEuPathDB" id="TriTrypDB:Tc_MARK_4734"/>
<dbReference type="InterPro" id="IPR001752">
    <property type="entry name" value="Kinesin_motor_dom"/>
</dbReference>
<keyword evidence="3 6" id="KW-0547">Nucleotide-binding</keyword>
<dbReference type="GO" id="GO:0007018">
    <property type="term" value="P:microtubule-based movement"/>
    <property type="evidence" value="ECO:0007669"/>
    <property type="project" value="InterPro"/>
</dbReference>
<dbReference type="OrthoDB" id="3176171at2759"/>
<dbReference type="InterPro" id="IPR019821">
    <property type="entry name" value="Kinesin_motor_CS"/>
</dbReference>
<evidence type="ECO:0000256" key="7">
    <source>
        <dbReference type="SAM" id="Coils"/>
    </source>
</evidence>
<dbReference type="GO" id="GO:0008017">
    <property type="term" value="F:microtubule binding"/>
    <property type="evidence" value="ECO:0007669"/>
    <property type="project" value="InterPro"/>
</dbReference>
<dbReference type="InterPro" id="IPR027417">
    <property type="entry name" value="P-loop_NTPase"/>
</dbReference>
<dbReference type="SUPFAM" id="SSF52540">
    <property type="entry name" value="P-loop containing nucleoside triphosphate hydrolases"/>
    <property type="match status" value="1"/>
</dbReference>
<dbReference type="GO" id="GO:0005875">
    <property type="term" value="C:microtubule associated complex"/>
    <property type="evidence" value="ECO:0007669"/>
    <property type="project" value="TreeGrafter"/>
</dbReference>
<dbReference type="Gene3D" id="3.40.850.10">
    <property type="entry name" value="Kinesin motor domain"/>
    <property type="match status" value="1"/>
</dbReference>
<dbReference type="GO" id="GO:0007052">
    <property type="term" value="P:mitotic spindle organization"/>
    <property type="evidence" value="ECO:0007669"/>
    <property type="project" value="TreeGrafter"/>
</dbReference>
<proteinExistence type="inferred from homology"/>
<feature type="binding site" evidence="6">
    <location>
        <begin position="130"/>
        <end position="137"/>
    </location>
    <ligand>
        <name>ATP</name>
        <dbReference type="ChEBI" id="CHEBI:30616"/>
    </ligand>
</feature>
<evidence type="ECO:0000313" key="10">
    <source>
        <dbReference type="EMBL" id="PWV21665.1"/>
    </source>
</evidence>
<feature type="compositionally biased region" description="Polar residues" evidence="8">
    <location>
        <begin position="1632"/>
        <end position="1645"/>
    </location>
</feature>
<feature type="region of interest" description="Disordered" evidence="8">
    <location>
        <begin position="1"/>
        <end position="27"/>
    </location>
</feature>
<dbReference type="VEuPathDB" id="TriTrypDB:TcCLB.511293.60"/>
<dbReference type="VEuPathDB" id="TriTrypDB:ECC02_003169"/>
<dbReference type="EMBL" id="PRFC01000002">
    <property type="protein sequence ID" value="PWV21665.1"/>
    <property type="molecule type" value="Genomic_DNA"/>
</dbReference>
<dbReference type="Proteomes" id="UP000246078">
    <property type="component" value="Unassembled WGS sequence"/>
</dbReference>
<dbReference type="PROSITE" id="PS50067">
    <property type="entry name" value="KINESIN_MOTOR_2"/>
    <property type="match status" value="1"/>
</dbReference>
<dbReference type="VEuPathDB" id="TriTrypDB:TCDM_10380"/>
<dbReference type="VEuPathDB" id="TriTrypDB:TcYC6_0113790"/>
<dbReference type="SMR" id="A0A2V2XMB1"/>
<evidence type="ECO:0000256" key="5">
    <source>
        <dbReference type="ARBA" id="ARBA00023054"/>
    </source>
</evidence>
<feature type="coiled-coil region" evidence="7">
    <location>
        <begin position="1063"/>
        <end position="1119"/>
    </location>
</feature>
<dbReference type="GO" id="GO:0005524">
    <property type="term" value="F:ATP binding"/>
    <property type="evidence" value="ECO:0007669"/>
    <property type="project" value="UniProtKB-UniRule"/>
</dbReference>
<evidence type="ECO:0000256" key="3">
    <source>
        <dbReference type="ARBA" id="ARBA00022741"/>
    </source>
</evidence>
<dbReference type="VEuPathDB" id="TriTrypDB:TCSYLVIO_006027"/>
<feature type="coiled-coil region" evidence="7">
    <location>
        <begin position="976"/>
        <end position="1020"/>
    </location>
</feature>
<dbReference type="PRINTS" id="PR00380">
    <property type="entry name" value="KINESINHEAVY"/>
</dbReference>
<feature type="coiled-coil region" evidence="7">
    <location>
        <begin position="725"/>
        <end position="818"/>
    </location>
</feature>
<evidence type="ECO:0000256" key="1">
    <source>
        <dbReference type="ARBA" id="ARBA00004496"/>
    </source>
</evidence>
<dbReference type="VEuPathDB" id="TriTrypDB:C4B63_4g485"/>
<keyword evidence="2" id="KW-0963">Cytoplasm</keyword>
<evidence type="ECO:0000256" key="2">
    <source>
        <dbReference type="ARBA" id="ARBA00022490"/>
    </source>
</evidence>
<dbReference type="VEuPathDB" id="TriTrypDB:TcBrA4_0086180"/>
<keyword evidence="5 7" id="KW-0175">Coiled coil</keyword>
<feature type="domain" description="Kinesin motor" evidence="9">
    <location>
        <begin position="36"/>
        <end position="443"/>
    </location>
</feature>
<dbReference type="VEuPathDB" id="TriTrypDB:TcCLB.506503.80"/>
<reference evidence="10 11" key="1">
    <citation type="journal article" date="2018" name="Microb. Genom.">
        <title>Expanding an expanded genome: long-read sequencing of Trypanosoma cruzi.</title>
        <authorList>
            <person name="Berna L."/>
            <person name="Rodriguez M."/>
            <person name="Chiribao M.L."/>
            <person name="Parodi-Talice A."/>
            <person name="Pita S."/>
            <person name="Rijo G."/>
            <person name="Alvarez-Valin F."/>
            <person name="Robello C."/>
        </authorList>
    </citation>
    <scope>NUCLEOTIDE SEQUENCE [LARGE SCALE GENOMIC DNA]</scope>
    <source>
        <strain evidence="10 11">TCC</strain>
    </source>
</reference>
<dbReference type="VEuPathDB" id="TriTrypDB:C4B63_4g484"/>
<feature type="coiled-coil region" evidence="7">
    <location>
        <begin position="478"/>
        <end position="579"/>
    </location>
</feature>
<feature type="coiled-coil region" evidence="7">
    <location>
        <begin position="875"/>
        <end position="909"/>
    </location>
</feature>
<dbReference type="Pfam" id="PF00225">
    <property type="entry name" value="Kinesin"/>
    <property type="match status" value="2"/>
</dbReference>
<dbReference type="PANTHER" id="PTHR47969:SF15">
    <property type="entry name" value="CHROMOSOME-ASSOCIATED KINESIN KIF4A-RELATED"/>
    <property type="match status" value="1"/>
</dbReference>
<name>A0A2V2XMB1_TRYCR</name>
<dbReference type="PROSITE" id="PS00411">
    <property type="entry name" value="KINESIN_MOTOR_1"/>
    <property type="match status" value="1"/>
</dbReference>
<dbReference type="CDD" id="cd00106">
    <property type="entry name" value="KISc"/>
    <property type="match status" value="1"/>
</dbReference>
<comment type="caution">
    <text evidence="10">The sequence shown here is derived from an EMBL/GenBank/DDBJ whole genome shotgun (WGS) entry which is preliminary data.</text>
</comment>
<dbReference type="GO" id="GO:0051231">
    <property type="term" value="P:spindle elongation"/>
    <property type="evidence" value="ECO:0007669"/>
    <property type="project" value="TreeGrafter"/>
</dbReference>
<keyword evidence="6" id="KW-0505">Motor protein</keyword>
<feature type="region of interest" description="Disordered" evidence="8">
    <location>
        <begin position="49"/>
        <end position="69"/>
    </location>
</feature>
<dbReference type="InterPro" id="IPR027640">
    <property type="entry name" value="Kinesin-like_fam"/>
</dbReference>
<dbReference type="VEuPathDB" id="TriTrypDB:BCY84_18552"/>
<comment type="similarity">
    <text evidence="6">Belongs to the TRAFAC class myosin-kinesin ATPase superfamily. Kinesin family.</text>
</comment>
<keyword evidence="4 6" id="KW-0067">ATP-binding</keyword>
<organism evidence="10 11">
    <name type="scientific">Trypanosoma cruzi</name>
    <dbReference type="NCBI Taxonomy" id="5693"/>
    <lineage>
        <taxon>Eukaryota</taxon>
        <taxon>Discoba</taxon>
        <taxon>Euglenozoa</taxon>
        <taxon>Kinetoplastea</taxon>
        <taxon>Metakinetoplastina</taxon>
        <taxon>Trypanosomatida</taxon>
        <taxon>Trypanosomatidae</taxon>
        <taxon>Trypanosoma</taxon>
        <taxon>Schizotrypanum</taxon>
    </lineage>
</organism>